<organism evidence="2 3">
    <name type="scientific">Glycine soja</name>
    <name type="common">Wild soybean</name>
    <dbReference type="NCBI Taxonomy" id="3848"/>
    <lineage>
        <taxon>Eukaryota</taxon>
        <taxon>Viridiplantae</taxon>
        <taxon>Streptophyta</taxon>
        <taxon>Embryophyta</taxon>
        <taxon>Tracheophyta</taxon>
        <taxon>Spermatophyta</taxon>
        <taxon>Magnoliopsida</taxon>
        <taxon>eudicotyledons</taxon>
        <taxon>Gunneridae</taxon>
        <taxon>Pentapetalae</taxon>
        <taxon>rosids</taxon>
        <taxon>fabids</taxon>
        <taxon>Fabales</taxon>
        <taxon>Fabaceae</taxon>
        <taxon>Papilionoideae</taxon>
        <taxon>50 kb inversion clade</taxon>
        <taxon>NPAAA clade</taxon>
        <taxon>indigoferoid/millettioid clade</taxon>
        <taxon>Phaseoleae</taxon>
        <taxon>Glycine</taxon>
        <taxon>Glycine subgen. Soja</taxon>
    </lineage>
</organism>
<protein>
    <recommendedName>
        <fullName evidence="1">Replication protein A 70 kDa DNA-binding subunit B/D first OB fold domain-containing protein</fullName>
    </recommendedName>
</protein>
<dbReference type="CDD" id="cd04480">
    <property type="entry name" value="RPA1_DBD_A_like"/>
    <property type="match status" value="1"/>
</dbReference>
<comment type="caution">
    <text evidence="2">The sequence shown here is derived from an EMBL/GenBank/DDBJ whole genome shotgun (WGS) entry which is preliminary data.</text>
</comment>
<dbReference type="InterPro" id="IPR012340">
    <property type="entry name" value="NA-bd_OB-fold"/>
</dbReference>
<evidence type="ECO:0000313" key="3">
    <source>
        <dbReference type="Proteomes" id="UP000289340"/>
    </source>
</evidence>
<accession>A0A445JXA2</accession>
<dbReference type="SUPFAM" id="SSF50249">
    <property type="entry name" value="Nucleic acid-binding proteins"/>
    <property type="match status" value="1"/>
</dbReference>
<dbReference type="Pfam" id="PF02721">
    <property type="entry name" value="DUF223"/>
    <property type="match status" value="1"/>
</dbReference>
<dbReference type="Gene3D" id="2.40.50.140">
    <property type="entry name" value="Nucleic acid-binding proteins"/>
    <property type="match status" value="1"/>
</dbReference>
<dbReference type="PANTHER" id="PTHR45786:SF66">
    <property type="entry name" value="HOOK MOTIF PROTEIN, PUTATIVE-RELATED"/>
    <property type="match status" value="1"/>
</dbReference>
<evidence type="ECO:0000259" key="1">
    <source>
        <dbReference type="Pfam" id="PF02721"/>
    </source>
</evidence>
<dbReference type="AlphaFoldDB" id="A0A445JXA2"/>
<sequence length="408" mass="46609">MPRKENATSEIHSKRGTWKIVFRITNLWFVRKAGGKCAVEMVLMDQTGSKIGATLSEDYFAEFRHLLQHGKTYVLENFSVVRSTREWRVSKSDYMLYFGKPTRVTEEECLEIPENVYNFTSFEDVIVGEAKLDTLVDIIDVVVNIIEQHTQSPPYRVTVVLRDKKLDLSKPYHTVEVTQGDAHSQSLFSQGSQGSPLGRFLHNAKVVRLGEIKPLTQDLYYLTVGTVDEILVKDPWSYDSYLYCTCFVEAKVFLATYCPNQEGMKNMNSFPTCVDELIGKQLALRLKYRLQYRQCSVVDVSENEDIITAIKAKLSPSQNVTMTLETLFGHVKNVDHKCEPPDILKELLFGNSRQRKNFQTHIRSYNLMFAFTSPGAKIDRTLNTGRGPPSFRIQGQNRHLIGSLLPMP</sequence>
<dbReference type="PANTHER" id="PTHR45786">
    <property type="entry name" value="DNA BINDING PROTEIN-LIKE"/>
    <property type="match status" value="1"/>
</dbReference>
<dbReference type="Proteomes" id="UP000289340">
    <property type="component" value="Chromosome 7"/>
</dbReference>
<name>A0A445JXA2_GLYSO</name>
<feature type="domain" description="Replication protein A 70 kDa DNA-binding subunit B/D first OB fold" evidence="1">
    <location>
        <begin position="9"/>
        <end position="106"/>
    </location>
</feature>
<evidence type="ECO:0000313" key="2">
    <source>
        <dbReference type="EMBL" id="RZC03122.1"/>
    </source>
</evidence>
<dbReference type="EMBL" id="QZWG01000007">
    <property type="protein sequence ID" value="RZC03122.1"/>
    <property type="molecule type" value="Genomic_DNA"/>
</dbReference>
<gene>
    <name evidence="2" type="ORF">D0Y65_017975</name>
</gene>
<reference evidence="2 3" key="1">
    <citation type="submission" date="2018-09" db="EMBL/GenBank/DDBJ databases">
        <title>A high-quality reference genome of wild soybean provides a powerful tool to mine soybean genomes.</title>
        <authorList>
            <person name="Xie M."/>
            <person name="Chung C.Y.L."/>
            <person name="Li M.-W."/>
            <person name="Wong F.-L."/>
            <person name="Chan T.-F."/>
            <person name="Lam H.-M."/>
        </authorList>
    </citation>
    <scope>NUCLEOTIDE SEQUENCE [LARGE SCALE GENOMIC DNA]</scope>
    <source>
        <strain evidence="3">cv. W05</strain>
        <tissue evidence="2">Hypocotyl of etiolated seedlings</tissue>
    </source>
</reference>
<dbReference type="InterPro" id="IPR003871">
    <property type="entry name" value="RFA1B/D_OB_1st"/>
</dbReference>
<keyword evidence="3" id="KW-1185">Reference proteome</keyword>
<proteinExistence type="predicted"/>